<name>A0A6B2AU33_PSESX</name>
<dbReference type="GO" id="GO:0045892">
    <property type="term" value="P:negative regulation of DNA-templated transcription"/>
    <property type="evidence" value="ECO:0007669"/>
    <property type="project" value="TreeGrafter"/>
</dbReference>
<dbReference type="SUPFAM" id="SSF46785">
    <property type="entry name" value="Winged helix' DNA-binding domain"/>
    <property type="match status" value="1"/>
</dbReference>
<accession>A0A6B2AU33</accession>
<organism evidence="4">
    <name type="scientific">Pseudomonas syringae</name>
    <dbReference type="NCBI Taxonomy" id="317"/>
    <lineage>
        <taxon>Bacteria</taxon>
        <taxon>Pseudomonadati</taxon>
        <taxon>Pseudomonadota</taxon>
        <taxon>Gammaproteobacteria</taxon>
        <taxon>Pseudomonadales</taxon>
        <taxon>Pseudomonadaceae</taxon>
        <taxon>Pseudomonas</taxon>
    </lineage>
</organism>
<comment type="caution">
    <text evidence="4">The sequence shown here is derived from an EMBL/GenBank/DDBJ whole genome shotgun (WGS) entry which is preliminary data.</text>
</comment>
<dbReference type="Gene3D" id="1.10.10.10">
    <property type="entry name" value="Winged helix-like DNA-binding domain superfamily/Winged helix DNA-binding domain"/>
    <property type="match status" value="1"/>
</dbReference>
<dbReference type="GO" id="GO:0003677">
    <property type="term" value="F:DNA binding"/>
    <property type="evidence" value="ECO:0007669"/>
    <property type="project" value="UniProtKB-KW"/>
</dbReference>
<reference evidence="4" key="1">
    <citation type="journal article" date="2020" name="Phytopathology">
        <title>Zucchini vein clearing disease is caused by several lineages within Pseudomonas syringae species complex.</title>
        <authorList>
            <person name="Lacault C."/>
            <person name="Briand M."/>
            <person name="Jacques M.A."/>
            <person name="Darrasse A."/>
        </authorList>
    </citation>
    <scope>NUCLEOTIDE SEQUENCE</scope>
    <source>
        <strain evidence="4">P123</strain>
    </source>
</reference>
<sequence>MNAVHNDSRMPLYQRLDDPLAHQIANIQGRSGEAIPTETPLSAEYLLSTCIVPKAVDARVNAGLLKRQQGRRTSVRRPLRLPDIKGLNLGAARVRAPIRFTPKLPDSIGIAEGYGVFAFLNAAVARGCSQA</sequence>
<dbReference type="AlphaFoldDB" id="A0A6B2AU33"/>
<proteinExistence type="predicted"/>
<keyword evidence="2" id="KW-0238">DNA-binding</keyword>
<evidence type="ECO:0000256" key="3">
    <source>
        <dbReference type="ARBA" id="ARBA00023163"/>
    </source>
</evidence>
<gene>
    <name evidence="4" type="ORF">PspP123CL_08545</name>
</gene>
<dbReference type="PANTHER" id="PTHR44846:SF1">
    <property type="entry name" value="MANNOSYL-D-GLYCERATE TRANSPORT_METABOLISM SYSTEM REPRESSOR MNGR-RELATED"/>
    <property type="match status" value="1"/>
</dbReference>
<dbReference type="InterPro" id="IPR036388">
    <property type="entry name" value="WH-like_DNA-bd_sf"/>
</dbReference>
<dbReference type="PROSITE" id="PS50949">
    <property type="entry name" value="HTH_GNTR"/>
    <property type="match status" value="1"/>
</dbReference>
<dbReference type="GO" id="GO:0003700">
    <property type="term" value="F:DNA-binding transcription factor activity"/>
    <property type="evidence" value="ECO:0007669"/>
    <property type="project" value="InterPro"/>
</dbReference>
<evidence type="ECO:0000256" key="2">
    <source>
        <dbReference type="ARBA" id="ARBA00023125"/>
    </source>
</evidence>
<protein>
    <submittedName>
        <fullName evidence="4">GntR family transcriptional regulator</fullName>
    </submittedName>
</protein>
<dbReference type="InterPro" id="IPR050679">
    <property type="entry name" value="Bact_HTH_transcr_reg"/>
</dbReference>
<dbReference type="PANTHER" id="PTHR44846">
    <property type="entry name" value="MANNOSYL-D-GLYCERATE TRANSPORT/METABOLISM SYSTEM REPRESSOR MNGR-RELATED"/>
    <property type="match status" value="1"/>
</dbReference>
<keyword evidence="1" id="KW-0805">Transcription regulation</keyword>
<dbReference type="InterPro" id="IPR036390">
    <property type="entry name" value="WH_DNA-bd_sf"/>
</dbReference>
<keyword evidence="3" id="KW-0804">Transcription</keyword>
<evidence type="ECO:0000313" key="4">
    <source>
        <dbReference type="EMBL" id="NAO76018.1"/>
    </source>
</evidence>
<evidence type="ECO:0000256" key="1">
    <source>
        <dbReference type="ARBA" id="ARBA00023015"/>
    </source>
</evidence>
<dbReference type="InterPro" id="IPR000524">
    <property type="entry name" value="Tscrpt_reg_HTH_GntR"/>
</dbReference>
<dbReference type="EMBL" id="VLIF01000003">
    <property type="protein sequence ID" value="NAO76018.1"/>
    <property type="molecule type" value="Genomic_DNA"/>
</dbReference>